<organism evidence="3">
    <name type="scientific">Selaginella moellendorffii</name>
    <name type="common">Spikemoss</name>
    <dbReference type="NCBI Taxonomy" id="88036"/>
    <lineage>
        <taxon>Eukaryota</taxon>
        <taxon>Viridiplantae</taxon>
        <taxon>Streptophyta</taxon>
        <taxon>Embryophyta</taxon>
        <taxon>Tracheophyta</taxon>
        <taxon>Lycopodiopsida</taxon>
        <taxon>Selaginellales</taxon>
        <taxon>Selaginellaceae</taxon>
        <taxon>Selaginella</taxon>
    </lineage>
</organism>
<reference evidence="2 3" key="1">
    <citation type="journal article" date="2011" name="Science">
        <title>The Selaginella genome identifies genetic changes associated with the evolution of vascular plants.</title>
        <authorList>
            <person name="Banks J.A."/>
            <person name="Nishiyama T."/>
            <person name="Hasebe M."/>
            <person name="Bowman J.L."/>
            <person name="Gribskov M."/>
            <person name="dePamphilis C."/>
            <person name="Albert V.A."/>
            <person name="Aono N."/>
            <person name="Aoyama T."/>
            <person name="Ambrose B.A."/>
            <person name="Ashton N.W."/>
            <person name="Axtell M.J."/>
            <person name="Barker E."/>
            <person name="Barker M.S."/>
            <person name="Bennetzen J.L."/>
            <person name="Bonawitz N.D."/>
            <person name="Chapple C."/>
            <person name="Cheng C."/>
            <person name="Correa L.G."/>
            <person name="Dacre M."/>
            <person name="DeBarry J."/>
            <person name="Dreyer I."/>
            <person name="Elias M."/>
            <person name="Engstrom E.M."/>
            <person name="Estelle M."/>
            <person name="Feng L."/>
            <person name="Finet C."/>
            <person name="Floyd S.K."/>
            <person name="Frommer W.B."/>
            <person name="Fujita T."/>
            <person name="Gramzow L."/>
            <person name="Gutensohn M."/>
            <person name="Harholt J."/>
            <person name="Hattori M."/>
            <person name="Heyl A."/>
            <person name="Hirai T."/>
            <person name="Hiwatashi Y."/>
            <person name="Ishikawa M."/>
            <person name="Iwata M."/>
            <person name="Karol K.G."/>
            <person name="Koehler B."/>
            <person name="Kolukisaoglu U."/>
            <person name="Kubo M."/>
            <person name="Kurata T."/>
            <person name="Lalonde S."/>
            <person name="Li K."/>
            <person name="Li Y."/>
            <person name="Litt A."/>
            <person name="Lyons E."/>
            <person name="Manning G."/>
            <person name="Maruyama T."/>
            <person name="Michael T.P."/>
            <person name="Mikami K."/>
            <person name="Miyazaki S."/>
            <person name="Morinaga S."/>
            <person name="Murata T."/>
            <person name="Mueller-Roeber B."/>
            <person name="Nelson D.R."/>
            <person name="Obara M."/>
            <person name="Oguri Y."/>
            <person name="Olmstead R.G."/>
            <person name="Onodera N."/>
            <person name="Petersen B.L."/>
            <person name="Pils B."/>
            <person name="Prigge M."/>
            <person name="Rensing S.A."/>
            <person name="Riano-Pachon D.M."/>
            <person name="Roberts A.W."/>
            <person name="Sato Y."/>
            <person name="Scheller H.V."/>
            <person name="Schulz B."/>
            <person name="Schulz C."/>
            <person name="Shakirov E.V."/>
            <person name="Shibagaki N."/>
            <person name="Shinohara N."/>
            <person name="Shippen D.E."/>
            <person name="Soerensen I."/>
            <person name="Sotooka R."/>
            <person name="Sugimoto N."/>
            <person name="Sugita M."/>
            <person name="Sumikawa N."/>
            <person name="Tanurdzic M."/>
            <person name="Theissen G."/>
            <person name="Ulvskov P."/>
            <person name="Wakazuki S."/>
            <person name="Weng J.K."/>
            <person name="Willats W.W."/>
            <person name="Wipf D."/>
            <person name="Wolf P.G."/>
            <person name="Yang L."/>
            <person name="Zimmer A.D."/>
            <person name="Zhu Q."/>
            <person name="Mitros T."/>
            <person name="Hellsten U."/>
            <person name="Loque D."/>
            <person name="Otillar R."/>
            <person name="Salamov A."/>
            <person name="Schmutz J."/>
            <person name="Shapiro H."/>
            <person name="Lindquist E."/>
            <person name="Lucas S."/>
            <person name="Rokhsar D."/>
            <person name="Grigoriev I.V."/>
        </authorList>
    </citation>
    <scope>NUCLEOTIDE SEQUENCE [LARGE SCALE GENOMIC DNA]</scope>
</reference>
<dbReference type="AlphaFoldDB" id="D8SIX2"/>
<dbReference type="HOGENOM" id="CLU_869873_0_0_1"/>
<gene>
    <name evidence="2" type="ORF">SELMODRAFT_422588</name>
</gene>
<dbReference type="InterPro" id="IPR011009">
    <property type="entry name" value="Kinase-like_dom_sf"/>
</dbReference>
<proteinExistence type="predicted"/>
<keyword evidence="3" id="KW-1185">Reference proteome</keyword>
<feature type="region of interest" description="Disordered" evidence="1">
    <location>
        <begin position="23"/>
        <end position="47"/>
    </location>
</feature>
<dbReference type="EMBL" id="GL377622">
    <property type="protein sequence ID" value="EFJ15698.1"/>
    <property type="molecule type" value="Genomic_DNA"/>
</dbReference>
<dbReference type="Gramene" id="EFJ15698">
    <property type="protein sequence ID" value="EFJ15698"/>
    <property type="gene ID" value="SELMODRAFT_422588"/>
</dbReference>
<accession>D8SIX2</accession>
<dbReference type="SUPFAM" id="SSF56112">
    <property type="entry name" value="Protein kinase-like (PK-like)"/>
    <property type="match status" value="1"/>
</dbReference>
<evidence type="ECO:0000313" key="3">
    <source>
        <dbReference type="Proteomes" id="UP000001514"/>
    </source>
</evidence>
<evidence type="ECO:0000256" key="1">
    <source>
        <dbReference type="SAM" id="MobiDB-lite"/>
    </source>
</evidence>
<evidence type="ECO:0008006" key="4">
    <source>
        <dbReference type="Google" id="ProtNLM"/>
    </source>
</evidence>
<dbReference type="KEGG" id="smo:SELMODRAFT_422588"/>
<evidence type="ECO:0000313" key="2">
    <source>
        <dbReference type="EMBL" id="EFJ15698.1"/>
    </source>
</evidence>
<dbReference type="Proteomes" id="UP000001514">
    <property type="component" value="Unassembled WGS sequence"/>
</dbReference>
<sequence length="320" mass="36110">MHVSKPQVTEDLEVLGKIDKDGVSSGSCLDESEAMKSEPTLDGRPQGSDYALTSVPIPLWVGYRPLERFWTRSWRLWFGMRKEVTYGIDQLASTRKRQCHIFVSGSPRMPAQGKSDKKAKYEAQRNAERCTNLDFSNTFRGFAFTGRRLSTLFLTSRRVLFSSDSACSISRLTAVEAVTVNRAARAAALSTVVSVTINGEQWWLKLGPNRNARQAQMVLMSSKWPWEFWFQELAAFPVEVKGIDRPPMLIRDAGFALEERPPFTTANGEQLYATLVRVFNAHGICHNDIALRNICCKNGVYHLIDWGMACRPGLDPLREL</sequence>
<dbReference type="InParanoid" id="D8SIX2"/>
<name>D8SIX2_SELML</name>
<protein>
    <recommendedName>
        <fullName evidence="4">Protein kinase domain-containing protein</fullName>
    </recommendedName>
</protein>